<dbReference type="RefSeq" id="WP_074675509.1">
    <property type="nucleotide sequence ID" value="NZ_CBCSET010000001.1"/>
</dbReference>
<gene>
    <name evidence="5" type="ORF">SAMN05216575_101739</name>
    <name evidence="4" type="ORF">SIM71_06900</name>
</gene>
<evidence type="ECO:0000313" key="5">
    <source>
        <dbReference type="EMBL" id="SDD52059.1"/>
    </source>
</evidence>
<dbReference type="InterPro" id="IPR009057">
    <property type="entry name" value="Homeodomain-like_sf"/>
</dbReference>
<dbReference type="Gene3D" id="1.10.10.60">
    <property type="entry name" value="Homeodomain-like"/>
    <property type="match status" value="1"/>
</dbReference>
<keyword evidence="5" id="KW-0238">DNA-binding</keyword>
<accession>A0A1G6VER5</accession>
<dbReference type="InterPro" id="IPR053142">
    <property type="entry name" value="PchR_regulatory_protein"/>
</dbReference>
<evidence type="ECO:0000313" key="7">
    <source>
        <dbReference type="Proteomes" id="UP001278050"/>
    </source>
</evidence>
<dbReference type="GO" id="GO:0043565">
    <property type="term" value="F:sequence-specific DNA binding"/>
    <property type="evidence" value="ECO:0007669"/>
    <property type="project" value="InterPro"/>
</dbReference>
<keyword evidence="1" id="KW-0805">Transcription regulation</keyword>
<dbReference type="OrthoDB" id="6670788at2"/>
<evidence type="ECO:0000313" key="6">
    <source>
        <dbReference type="Proteomes" id="UP000182413"/>
    </source>
</evidence>
<evidence type="ECO:0000256" key="1">
    <source>
        <dbReference type="ARBA" id="ARBA00023015"/>
    </source>
</evidence>
<evidence type="ECO:0000313" key="4">
    <source>
        <dbReference type="EMBL" id="MDX5991779.1"/>
    </source>
</evidence>
<dbReference type="Proteomes" id="UP000182413">
    <property type="component" value="Unassembled WGS sequence"/>
</dbReference>
<dbReference type="PANTHER" id="PTHR47893:SF1">
    <property type="entry name" value="REGULATORY PROTEIN PCHR"/>
    <property type="match status" value="1"/>
</dbReference>
<reference evidence="5 6" key="1">
    <citation type="submission" date="2016-10" db="EMBL/GenBank/DDBJ databases">
        <authorList>
            <person name="de Groot N.N."/>
        </authorList>
    </citation>
    <scope>NUCLEOTIDE SEQUENCE [LARGE SCALE GENOMIC DNA]</scope>
    <source>
        <strain evidence="5 6">JCM 10630</strain>
    </source>
</reference>
<dbReference type="InterPro" id="IPR018060">
    <property type="entry name" value="HTH_AraC"/>
</dbReference>
<name>A0A1G6VER5_9GAMM</name>
<dbReference type="PROSITE" id="PS01124">
    <property type="entry name" value="HTH_ARAC_FAMILY_2"/>
    <property type="match status" value="1"/>
</dbReference>
<dbReference type="SMART" id="SM00342">
    <property type="entry name" value="HTH_ARAC"/>
    <property type="match status" value="1"/>
</dbReference>
<dbReference type="EMBL" id="FNAE01000001">
    <property type="protein sequence ID" value="SDD52059.1"/>
    <property type="molecule type" value="Genomic_DNA"/>
</dbReference>
<proteinExistence type="predicted"/>
<dbReference type="EMBL" id="JAWXXP010000001">
    <property type="protein sequence ID" value="MDX5991779.1"/>
    <property type="molecule type" value="Genomic_DNA"/>
</dbReference>
<keyword evidence="7" id="KW-1185">Reference proteome</keyword>
<organism evidence="5 6">
    <name type="scientific">Ectopseudomonas alcaliphila</name>
    <dbReference type="NCBI Taxonomy" id="101564"/>
    <lineage>
        <taxon>Bacteria</taxon>
        <taxon>Pseudomonadati</taxon>
        <taxon>Pseudomonadota</taxon>
        <taxon>Gammaproteobacteria</taxon>
        <taxon>Pseudomonadales</taxon>
        <taxon>Pseudomonadaceae</taxon>
        <taxon>Ectopseudomonas</taxon>
    </lineage>
</organism>
<keyword evidence="2" id="KW-0804">Transcription</keyword>
<dbReference type="SUPFAM" id="SSF46689">
    <property type="entry name" value="Homeodomain-like"/>
    <property type="match status" value="2"/>
</dbReference>
<protein>
    <submittedName>
        <fullName evidence="4">AraC family transcriptional regulator</fullName>
    </submittedName>
    <submittedName>
        <fullName evidence="5">AraC-type DNA-binding protein</fullName>
    </submittedName>
</protein>
<dbReference type="GO" id="GO:0003700">
    <property type="term" value="F:DNA-binding transcription factor activity"/>
    <property type="evidence" value="ECO:0007669"/>
    <property type="project" value="InterPro"/>
</dbReference>
<dbReference type="AlphaFoldDB" id="A0A1G6VER5"/>
<dbReference type="PANTHER" id="PTHR47893">
    <property type="entry name" value="REGULATORY PROTEIN PCHR"/>
    <property type="match status" value="1"/>
</dbReference>
<feature type="domain" description="HTH araC/xylS-type" evidence="3">
    <location>
        <begin position="222"/>
        <end position="319"/>
    </location>
</feature>
<dbReference type="Proteomes" id="UP001278050">
    <property type="component" value="Unassembled WGS sequence"/>
</dbReference>
<dbReference type="Pfam" id="PF12833">
    <property type="entry name" value="HTH_18"/>
    <property type="match status" value="1"/>
</dbReference>
<sequence length="339" mass="38165">MAAVQRIPQPHRLAMSQPRLIRRETSGWERQQLPEELGECYSERFVLDHDLVVVRSRYHPIRDLIEETVNPHDRHMLVITLGLQGQSGYKARNGDTLCFRGGFTTVTAFHGSQGERCYEAGTTVSQLRLLVGENTLARYLGMERAGALLGTGHIRQLAFRKTSGASSAHAGALLRYLNEPQRIAALDMHIHTLSLLSEQLKLLSPPDPAALQFSAHDIEKLERVRDLMLEQIDQPLTIAYLCAAVGLNEFKLKEGFHYRFNTTPHRMLHEMRMRKAYVLLESGYQVAQVAYRVGYRYPNNFSAAFSTFFGQAPKSVFGAHRSKKSGLGGEASECEVRPS</sequence>
<evidence type="ECO:0000259" key="3">
    <source>
        <dbReference type="PROSITE" id="PS01124"/>
    </source>
</evidence>
<reference evidence="4 7" key="2">
    <citation type="submission" date="2023-11" db="EMBL/GenBank/DDBJ databases">
        <title>MicrobeMod: A computational toolkit for identifying prokaryotic methylation and restriction-modification with nanopore sequencing.</title>
        <authorList>
            <person name="Crits-Christoph A."/>
            <person name="Kang S.C."/>
            <person name="Lee H."/>
            <person name="Ostrov N."/>
        </authorList>
    </citation>
    <scope>NUCLEOTIDE SEQUENCE [LARGE SCALE GENOMIC DNA]</scope>
    <source>
        <strain evidence="4 7">ATCC BAA-571</strain>
    </source>
</reference>
<evidence type="ECO:0000256" key="2">
    <source>
        <dbReference type="ARBA" id="ARBA00023163"/>
    </source>
</evidence>